<keyword evidence="4" id="KW-0813">Transport</keyword>
<gene>
    <name evidence="16" type="ORF">BGZ97_011502</name>
</gene>
<feature type="transmembrane region" description="Helical" evidence="14">
    <location>
        <begin position="81"/>
        <end position="102"/>
    </location>
</feature>
<dbReference type="InterPro" id="IPR023035">
    <property type="entry name" value="Ribosomal_uS9_bac/plastid"/>
</dbReference>
<keyword evidence="17" id="KW-1185">Reference proteome</keyword>
<comment type="caution">
    <text evidence="16">The sequence shown here is derived from an EMBL/GenBank/DDBJ whole genome shotgun (WGS) entry which is preliminary data.</text>
</comment>
<evidence type="ECO:0000259" key="15">
    <source>
        <dbReference type="Pfam" id="PF00909"/>
    </source>
</evidence>
<evidence type="ECO:0000256" key="1">
    <source>
        <dbReference type="ARBA" id="ARBA00004141"/>
    </source>
</evidence>
<proteinExistence type="inferred from homology"/>
<evidence type="ECO:0000256" key="7">
    <source>
        <dbReference type="ARBA" id="ARBA00022989"/>
    </source>
</evidence>
<evidence type="ECO:0000256" key="6">
    <source>
        <dbReference type="ARBA" id="ARBA00022980"/>
    </source>
</evidence>
<keyword evidence="10 13" id="KW-0687">Ribonucleoprotein</keyword>
<dbReference type="InterPro" id="IPR024041">
    <property type="entry name" value="NH4_transpt_AmtB-like_dom"/>
</dbReference>
<dbReference type="PROSITE" id="PS00360">
    <property type="entry name" value="RIBOSOMAL_S9"/>
    <property type="match status" value="1"/>
</dbReference>
<dbReference type="NCBIfam" id="NF001099">
    <property type="entry name" value="PRK00132.1"/>
    <property type="match status" value="1"/>
</dbReference>
<evidence type="ECO:0000256" key="9">
    <source>
        <dbReference type="ARBA" id="ARBA00023177"/>
    </source>
</evidence>
<feature type="domain" description="Ammonium transporter AmtB-like" evidence="15">
    <location>
        <begin position="2"/>
        <end position="214"/>
    </location>
</feature>
<comment type="similarity">
    <text evidence="3">Belongs to the ammonia transporter channel (TC 1.A.11.2) family.</text>
</comment>
<dbReference type="OrthoDB" id="534912at2759"/>
<evidence type="ECO:0000256" key="11">
    <source>
        <dbReference type="ARBA" id="ARBA00039318"/>
    </source>
</evidence>
<feature type="transmembrane region" description="Helical" evidence="14">
    <location>
        <begin position="114"/>
        <end position="140"/>
    </location>
</feature>
<dbReference type="FunFam" id="3.30.230.10:FF:000001">
    <property type="entry name" value="30S ribosomal protein S9"/>
    <property type="match status" value="1"/>
</dbReference>
<keyword evidence="7 14" id="KW-1133">Transmembrane helix</keyword>
<evidence type="ECO:0000256" key="13">
    <source>
        <dbReference type="RuleBase" id="RU003815"/>
    </source>
</evidence>
<dbReference type="InterPro" id="IPR020574">
    <property type="entry name" value="Ribosomal_uS9_CS"/>
</dbReference>
<dbReference type="InterPro" id="IPR001905">
    <property type="entry name" value="Ammonium_transpt"/>
</dbReference>
<dbReference type="InterPro" id="IPR020568">
    <property type="entry name" value="Ribosomal_Su5_D2-typ_SF"/>
</dbReference>
<keyword evidence="8 14" id="KW-0472">Membrane</keyword>
<feature type="transmembrane region" description="Helical" evidence="14">
    <location>
        <begin position="30"/>
        <end position="51"/>
    </location>
</feature>
<evidence type="ECO:0000256" key="14">
    <source>
        <dbReference type="SAM" id="Phobius"/>
    </source>
</evidence>
<evidence type="ECO:0000256" key="8">
    <source>
        <dbReference type="ARBA" id="ARBA00023136"/>
    </source>
</evidence>
<dbReference type="GO" id="GO:0015935">
    <property type="term" value="C:small ribosomal subunit"/>
    <property type="evidence" value="ECO:0007669"/>
    <property type="project" value="UniProtKB-ARBA"/>
</dbReference>
<dbReference type="GO" id="GO:0005886">
    <property type="term" value="C:plasma membrane"/>
    <property type="evidence" value="ECO:0007669"/>
    <property type="project" value="TreeGrafter"/>
</dbReference>
<keyword evidence="5 14" id="KW-0812">Transmembrane</keyword>
<feature type="transmembrane region" description="Helical" evidence="14">
    <location>
        <begin position="160"/>
        <end position="184"/>
    </location>
</feature>
<dbReference type="EMBL" id="JAAAIN010000654">
    <property type="protein sequence ID" value="KAG0312009.1"/>
    <property type="molecule type" value="Genomic_DNA"/>
</dbReference>
<dbReference type="GO" id="GO:0006412">
    <property type="term" value="P:translation"/>
    <property type="evidence" value="ECO:0007669"/>
    <property type="project" value="InterPro"/>
</dbReference>
<dbReference type="GO" id="GO:0005737">
    <property type="term" value="C:cytoplasm"/>
    <property type="evidence" value="ECO:0007669"/>
    <property type="project" value="UniProtKB-ARBA"/>
</dbReference>
<sequence>MSNVVIGTCFIWFGWFGFNGGSALSANLRAAMACVVTNLAASVGGITWVLLDYRHERKLSVLGFCSGAVSGLVAITPGSGFVSPASSVAIGFLGACACNLAVRLKHHLKYDDAFDVFAVHGVGGIVGNLLTGIFAQSWVAALDGATVIAGGWLDGHWMQIVHQLADSAAGLGWSFTVTYLILFIMNKIPGLNLRAKAINEHRGLDLAELGEMAYGYVNEKAASVEGVDYSMEIGQAGGSGASPSSDSVNEIKIGSVSTLGPTQEQDGPSVAGYNSLSGFQRKPESPSYFTTNPVYNELIVNLDYAYRQFRPSTRPSKTAIRPNWLGKDALTVAVGVDTLKTSQYRLIVSKLNQLATLHPRPAPVEVLFSRFAKTEEQMGQKAKPRVVDAMGRALATGRRKEASASVYVVEGEGKVLINGQEGAEYFKKSQDLDSLLKPLEVTSLLGKYNVWALVQGGGTTGQAEAISLGLAKALMTHTPELKPTLRKAGCITRDMRVVERKKPGQYGARKKFQWVKR</sequence>
<dbReference type="InterPro" id="IPR000754">
    <property type="entry name" value="Ribosomal_uS9"/>
</dbReference>
<dbReference type="InterPro" id="IPR014721">
    <property type="entry name" value="Ribsml_uS5_D2-typ_fold_subgr"/>
</dbReference>
<keyword evidence="6 13" id="KW-0689">Ribosomal protein</keyword>
<dbReference type="Gene3D" id="3.30.230.10">
    <property type="match status" value="1"/>
</dbReference>
<name>A0A9P6R404_9FUNG</name>
<evidence type="ECO:0000256" key="4">
    <source>
        <dbReference type="ARBA" id="ARBA00022448"/>
    </source>
</evidence>
<accession>A0A9P6R404</accession>
<evidence type="ECO:0000256" key="5">
    <source>
        <dbReference type="ARBA" id="ARBA00022692"/>
    </source>
</evidence>
<dbReference type="Pfam" id="PF00909">
    <property type="entry name" value="Ammonium_transp"/>
    <property type="match status" value="1"/>
</dbReference>
<dbReference type="Proteomes" id="UP000823405">
    <property type="component" value="Unassembled WGS sequence"/>
</dbReference>
<dbReference type="SUPFAM" id="SSF54211">
    <property type="entry name" value="Ribosomal protein S5 domain 2-like"/>
    <property type="match status" value="1"/>
</dbReference>
<evidence type="ECO:0000256" key="12">
    <source>
        <dbReference type="ARBA" id="ARBA00042623"/>
    </source>
</evidence>
<evidence type="ECO:0000256" key="3">
    <source>
        <dbReference type="ARBA" id="ARBA00005887"/>
    </source>
</evidence>
<dbReference type="Gene3D" id="1.10.3430.10">
    <property type="entry name" value="Ammonium transporter AmtB like domains"/>
    <property type="match status" value="1"/>
</dbReference>
<keyword evidence="9" id="KW-0924">Ammonia transport</keyword>
<dbReference type="GO" id="GO:0008519">
    <property type="term" value="F:ammonium channel activity"/>
    <property type="evidence" value="ECO:0007669"/>
    <property type="project" value="InterPro"/>
</dbReference>
<dbReference type="Pfam" id="PF00380">
    <property type="entry name" value="Ribosomal_S9"/>
    <property type="match status" value="1"/>
</dbReference>
<evidence type="ECO:0000256" key="2">
    <source>
        <dbReference type="ARBA" id="ARBA00005251"/>
    </source>
</evidence>
<dbReference type="SUPFAM" id="SSF111352">
    <property type="entry name" value="Ammonium transporter"/>
    <property type="match status" value="1"/>
</dbReference>
<evidence type="ECO:0000313" key="17">
    <source>
        <dbReference type="Proteomes" id="UP000823405"/>
    </source>
</evidence>
<dbReference type="HAMAP" id="MF_00532_B">
    <property type="entry name" value="Ribosomal_uS9_B"/>
    <property type="match status" value="1"/>
</dbReference>
<comment type="subcellular location">
    <subcellularLocation>
        <location evidence="1">Membrane</location>
        <topology evidence="1">Multi-pass membrane protein</topology>
    </subcellularLocation>
</comment>
<comment type="similarity">
    <text evidence="2 13">Belongs to the universal ribosomal protein uS9 family.</text>
</comment>
<organism evidence="16 17">
    <name type="scientific">Linnemannia gamsii</name>
    <dbReference type="NCBI Taxonomy" id="64522"/>
    <lineage>
        <taxon>Eukaryota</taxon>
        <taxon>Fungi</taxon>
        <taxon>Fungi incertae sedis</taxon>
        <taxon>Mucoromycota</taxon>
        <taxon>Mortierellomycotina</taxon>
        <taxon>Mortierellomycetes</taxon>
        <taxon>Mortierellales</taxon>
        <taxon>Mortierellaceae</taxon>
        <taxon>Linnemannia</taxon>
    </lineage>
</organism>
<dbReference type="PANTHER" id="PTHR43029:SF10">
    <property type="entry name" value="AMMONIUM TRANSPORTER MEP2"/>
    <property type="match status" value="1"/>
</dbReference>
<dbReference type="InterPro" id="IPR029020">
    <property type="entry name" value="Ammonium/urea_transptr"/>
</dbReference>
<dbReference type="GO" id="GO:0003735">
    <property type="term" value="F:structural constituent of ribosome"/>
    <property type="evidence" value="ECO:0007669"/>
    <property type="project" value="InterPro"/>
</dbReference>
<dbReference type="PANTHER" id="PTHR43029">
    <property type="entry name" value="AMMONIUM TRANSPORTER MEP2"/>
    <property type="match status" value="1"/>
</dbReference>
<feature type="transmembrane region" description="Helical" evidence="14">
    <location>
        <begin position="58"/>
        <end position="75"/>
    </location>
</feature>
<evidence type="ECO:0000313" key="16">
    <source>
        <dbReference type="EMBL" id="KAG0312009.1"/>
    </source>
</evidence>
<protein>
    <recommendedName>
        <fullName evidence="11">Small ribosomal subunit protein uS9m</fullName>
    </recommendedName>
    <alternativeName>
        <fullName evidence="12">37S ribosomal protein S9, mitochondrial</fullName>
    </alternativeName>
</protein>
<reference evidence="16" key="1">
    <citation type="journal article" date="2020" name="Fungal Divers.">
        <title>Resolving the Mortierellaceae phylogeny through synthesis of multi-gene phylogenetics and phylogenomics.</title>
        <authorList>
            <person name="Vandepol N."/>
            <person name="Liber J."/>
            <person name="Desiro A."/>
            <person name="Na H."/>
            <person name="Kennedy M."/>
            <person name="Barry K."/>
            <person name="Grigoriev I.V."/>
            <person name="Miller A.N."/>
            <person name="O'Donnell K."/>
            <person name="Stajich J.E."/>
            <person name="Bonito G."/>
        </authorList>
    </citation>
    <scope>NUCLEOTIDE SEQUENCE</scope>
    <source>
        <strain evidence="16">NVP60</strain>
    </source>
</reference>
<evidence type="ECO:0000256" key="10">
    <source>
        <dbReference type="ARBA" id="ARBA00023274"/>
    </source>
</evidence>
<dbReference type="AlphaFoldDB" id="A0A9P6R404"/>